<comment type="caution">
    <text evidence="12">The sequence shown here is derived from an EMBL/GenBank/DDBJ whole genome shotgun (WGS) entry which is preliminary data.</text>
</comment>
<dbReference type="Gene3D" id="2.40.30.10">
    <property type="entry name" value="Translation factors"/>
    <property type="match status" value="1"/>
</dbReference>
<keyword evidence="7" id="KW-0249">Electron transport</keyword>
<evidence type="ECO:0000256" key="10">
    <source>
        <dbReference type="ARBA" id="ARBA00034078"/>
    </source>
</evidence>
<keyword evidence="5" id="KW-0479">Metal-binding</keyword>
<evidence type="ECO:0000256" key="6">
    <source>
        <dbReference type="ARBA" id="ARBA00022827"/>
    </source>
</evidence>
<keyword evidence="9" id="KW-0411">Iron-sulfur</keyword>
<evidence type="ECO:0000313" key="13">
    <source>
        <dbReference type="Proteomes" id="UP001620514"/>
    </source>
</evidence>
<evidence type="ECO:0000256" key="8">
    <source>
        <dbReference type="ARBA" id="ARBA00023004"/>
    </source>
</evidence>
<keyword evidence="8" id="KW-0408">Iron</keyword>
<keyword evidence="13" id="KW-1185">Reference proteome</keyword>
<dbReference type="InterPro" id="IPR012165">
    <property type="entry name" value="Cyt_c3_hydrogenase_gsu"/>
</dbReference>
<organism evidence="12 13">
    <name type="scientific">Caballeronia udeis</name>
    <dbReference type="NCBI Taxonomy" id="1232866"/>
    <lineage>
        <taxon>Bacteria</taxon>
        <taxon>Pseudomonadati</taxon>
        <taxon>Pseudomonadota</taxon>
        <taxon>Betaproteobacteria</taxon>
        <taxon>Burkholderiales</taxon>
        <taxon>Burkholderiaceae</taxon>
        <taxon>Caballeronia</taxon>
    </lineage>
</organism>
<keyword evidence="6" id="KW-0274">FAD</keyword>
<reference evidence="12 13" key="1">
    <citation type="submission" date="2024-11" db="EMBL/GenBank/DDBJ databases">
        <title>Using genomics to understand microbial adaptation to soil warming.</title>
        <authorList>
            <person name="Deangelis K.M. PhD."/>
        </authorList>
    </citation>
    <scope>NUCLEOTIDE SEQUENCE [LARGE SCALE GENOMIC DNA]</scope>
    <source>
        <strain evidence="12 13">GAS97</strain>
    </source>
</reference>
<evidence type="ECO:0000313" key="12">
    <source>
        <dbReference type="EMBL" id="MFK4441275.1"/>
    </source>
</evidence>
<protein>
    <submittedName>
        <fullName evidence="12">Dihydroorotate dehydrogenase electron transfer subunit</fullName>
    </submittedName>
</protein>
<keyword evidence="3" id="KW-0285">Flavoprotein</keyword>
<accession>A0ABW8MC83</accession>
<dbReference type="SUPFAM" id="SSF52343">
    <property type="entry name" value="Ferredoxin reductase-like, C-terminal NADP-linked domain"/>
    <property type="match status" value="1"/>
</dbReference>
<feature type="domain" description="FAD-binding FR-type" evidence="11">
    <location>
        <begin position="45"/>
        <end position="147"/>
    </location>
</feature>
<gene>
    <name evidence="12" type="ORF">ABH943_001286</name>
</gene>
<proteinExistence type="inferred from homology"/>
<dbReference type="Gene3D" id="3.40.50.80">
    <property type="entry name" value="Nucleotide-binding domain of ferredoxin-NADP reductase (FNR) module"/>
    <property type="match status" value="1"/>
</dbReference>
<dbReference type="CDD" id="cd06218">
    <property type="entry name" value="DHOD_e_trans"/>
    <property type="match status" value="1"/>
</dbReference>
<comment type="cofactor">
    <cofactor evidence="10">
        <name>[2Fe-2S] cluster</name>
        <dbReference type="ChEBI" id="CHEBI:190135"/>
    </cofactor>
</comment>
<evidence type="ECO:0000256" key="1">
    <source>
        <dbReference type="ARBA" id="ARBA00006422"/>
    </source>
</evidence>
<evidence type="ECO:0000256" key="3">
    <source>
        <dbReference type="ARBA" id="ARBA00022630"/>
    </source>
</evidence>
<keyword evidence="4" id="KW-0001">2Fe-2S</keyword>
<evidence type="ECO:0000256" key="7">
    <source>
        <dbReference type="ARBA" id="ARBA00022982"/>
    </source>
</evidence>
<name>A0ABW8MC83_9BURK</name>
<dbReference type="Pfam" id="PF10418">
    <property type="entry name" value="DHODB_Fe-S_bind"/>
    <property type="match status" value="1"/>
</dbReference>
<dbReference type="PANTHER" id="PTHR43513:SF3">
    <property type="entry name" value="DIHYDROOROTATE DEHYDROGENASE B (NAD(+)), ELECTRON TRANSFER SUBUNIT-RELATED"/>
    <property type="match status" value="1"/>
</dbReference>
<dbReference type="Gene3D" id="2.10.240.10">
    <property type="entry name" value="Dihydroorotate dehydrogenase, electron transfer subunit"/>
    <property type="match status" value="1"/>
</dbReference>
<comment type="similarity">
    <text evidence="1">Belongs to the PyrK family.</text>
</comment>
<dbReference type="InterPro" id="IPR017927">
    <property type="entry name" value="FAD-bd_FR_type"/>
</dbReference>
<dbReference type="PANTHER" id="PTHR43513">
    <property type="entry name" value="DIHYDROOROTATE DEHYDROGENASE B (NAD(+)), ELECTRON TRANSFER SUBUNIT"/>
    <property type="match status" value="1"/>
</dbReference>
<dbReference type="InterPro" id="IPR017938">
    <property type="entry name" value="Riboflavin_synthase-like_b-brl"/>
</dbReference>
<evidence type="ECO:0000256" key="9">
    <source>
        <dbReference type="ARBA" id="ARBA00023014"/>
    </source>
</evidence>
<dbReference type="EMBL" id="JBIYDN010000003">
    <property type="protein sequence ID" value="MFK4441275.1"/>
    <property type="molecule type" value="Genomic_DNA"/>
</dbReference>
<keyword evidence="2" id="KW-0813">Transport</keyword>
<sequence>MNMNDSPTAPTASKVIAFAPGRCDRQKAHRAQQAHHACRDETLPIAENICTVRSNDWINPEYKHLVLSAPATALTAVAGQFFHIACPPGADEAAYLRRPMSIYRVEPDDERIEFLYKVQGVGTRGLARLAPRDTLDALGPLGQGFRLPAVAPGEQAHVLLLARGVGLATMAPLAQEAIRSGARVTAILSARSASLVMSADYLRESGADVLVVTDDEQTSDVVQIERMIRRVHAAQAITFATTCGSNRLLSTLQRLTAEFGIPGEIALEQHMGCAIGACYACVRPFRKHSGSDELTYRRVCWDGPVFDLQETTSW</sequence>
<dbReference type="InterPro" id="IPR019480">
    <property type="entry name" value="Dihydroorotate_DH_Fe-S-bd"/>
</dbReference>
<dbReference type="InterPro" id="IPR037117">
    <property type="entry name" value="Dihydroorotate_DH_ele_sf"/>
</dbReference>
<evidence type="ECO:0000256" key="5">
    <source>
        <dbReference type="ARBA" id="ARBA00022723"/>
    </source>
</evidence>
<evidence type="ECO:0000256" key="4">
    <source>
        <dbReference type="ARBA" id="ARBA00022714"/>
    </source>
</evidence>
<dbReference type="SUPFAM" id="SSF63380">
    <property type="entry name" value="Riboflavin synthase domain-like"/>
    <property type="match status" value="1"/>
</dbReference>
<evidence type="ECO:0000256" key="2">
    <source>
        <dbReference type="ARBA" id="ARBA00022448"/>
    </source>
</evidence>
<dbReference type="Proteomes" id="UP001620514">
    <property type="component" value="Unassembled WGS sequence"/>
</dbReference>
<evidence type="ECO:0000259" key="11">
    <source>
        <dbReference type="PROSITE" id="PS51384"/>
    </source>
</evidence>
<dbReference type="PROSITE" id="PS51384">
    <property type="entry name" value="FAD_FR"/>
    <property type="match status" value="1"/>
</dbReference>
<dbReference type="InterPro" id="IPR050353">
    <property type="entry name" value="PyrK_electron_transfer"/>
</dbReference>
<dbReference type="InterPro" id="IPR039261">
    <property type="entry name" value="FNR_nucleotide-bd"/>
</dbReference>
<dbReference type="PIRSF" id="PIRSF006816">
    <property type="entry name" value="Cyc3_hyd_g"/>
    <property type="match status" value="1"/>
</dbReference>